<dbReference type="EMBL" id="HBGY01006921">
    <property type="protein sequence ID" value="CAD9563989.1"/>
    <property type="molecule type" value="Transcribed_RNA"/>
</dbReference>
<dbReference type="Pfam" id="PF02984">
    <property type="entry name" value="Cyclin_C"/>
    <property type="match status" value="1"/>
</dbReference>
<dbReference type="Pfam" id="PF00134">
    <property type="entry name" value="Cyclin_N"/>
    <property type="match status" value="1"/>
</dbReference>
<gene>
    <name evidence="4" type="ORF">LDAN0321_LOCUS4267</name>
</gene>
<evidence type="ECO:0000313" key="4">
    <source>
        <dbReference type="EMBL" id="CAD9563989.1"/>
    </source>
</evidence>
<evidence type="ECO:0000256" key="2">
    <source>
        <dbReference type="RuleBase" id="RU000383"/>
    </source>
</evidence>
<evidence type="ECO:0000256" key="1">
    <source>
        <dbReference type="ARBA" id="ARBA00023127"/>
    </source>
</evidence>
<feature type="domain" description="Cyclin-like" evidence="3">
    <location>
        <begin position="80"/>
        <end position="166"/>
    </location>
</feature>
<name>A0A7S2K1W4_9STRA</name>
<dbReference type="SUPFAM" id="SSF47954">
    <property type="entry name" value="Cyclin-like"/>
    <property type="match status" value="2"/>
</dbReference>
<accession>A0A7S2K1W4</accession>
<dbReference type="SMART" id="SM00385">
    <property type="entry name" value="CYCLIN"/>
    <property type="match status" value="2"/>
</dbReference>
<sequence>MAPTTFHTLCEQENSNAYELIDYTSDTSRKRFILRLASASNDDCAARVWLVESDKLTCTVTAPRQKSDNTKDQCRGCVCAWAFKMVDTLGADRIIVSVFASALDRFLMLVQCCPEGFKLVALTGIFVAFKLHRPTQQVLGVESIAQLSGGSFDQQDILEMELIFLNTLSWRLNGPTPRCFLEAILQYQFPSCEVSALRERISAIAESFIDLSVLDASFMKFKPSLVALGSFRVAIRSEGYTEASMVEIDRLFCHAGAVYNPLDIRSIEVQLADLASHQQYMGIQIAAPSMASLASQKSAHLANSKIRY</sequence>
<keyword evidence="1 2" id="KW-0195">Cyclin</keyword>
<reference evidence="4" key="1">
    <citation type="submission" date="2021-01" db="EMBL/GenBank/DDBJ databases">
        <authorList>
            <person name="Corre E."/>
            <person name="Pelletier E."/>
            <person name="Niang G."/>
            <person name="Scheremetjew M."/>
            <person name="Finn R."/>
            <person name="Kale V."/>
            <person name="Holt S."/>
            <person name="Cochrane G."/>
            <person name="Meng A."/>
            <person name="Brown T."/>
            <person name="Cohen L."/>
        </authorList>
    </citation>
    <scope>NUCLEOTIDE SEQUENCE</scope>
    <source>
        <strain evidence="4">B650</strain>
    </source>
</reference>
<dbReference type="InterPro" id="IPR013763">
    <property type="entry name" value="Cyclin-like_dom"/>
</dbReference>
<protein>
    <recommendedName>
        <fullName evidence="3">Cyclin-like domain-containing protein</fullName>
    </recommendedName>
</protein>
<organism evidence="4">
    <name type="scientific">Leptocylindrus danicus</name>
    <dbReference type="NCBI Taxonomy" id="163516"/>
    <lineage>
        <taxon>Eukaryota</taxon>
        <taxon>Sar</taxon>
        <taxon>Stramenopiles</taxon>
        <taxon>Ochrophyta</taxon>
        <taxon>Bacillariophyta</taxon>
        <taxon>Coscinodiscophyceae</taxon>
        <taxon>Chaetocerotophycidae</taxon>
        <taxon>Leptocylindrales</taxon>
        <taxon>Leptocylindraceae</taxon>
        <taxon>Leptocylindrus</taxon>
    </lineage>
</organism>
<dbReference type="InterPro" id="IPR036915">
    <property type="entry name" value="Cyclin-like_sf"/>
</dbReference>
<dbReference type="PANTHER" id="PTHR10177">
    <property type="entry name" value="CYCLINS"/>
    <property type="match status" value="1"/>
</dbReference>
<dbReference type="InterPro" id="IPR006671">
    <property type="entry name" value="Cyclin_N"/>
</dbReference>
<feature type="domain" description="Cyclin-like" evidence="3">
    <location>
        <begin position="178"/>
        <end position="273"/>
    </location>
</feature>
<proteinExistence type="inferred from homology"/>
<comment type="similarity">
    <text evidence="2">Belongs to the cyclin family.</text>
</comment>
<evidence type="ECO:0000259" key="3">
    <source>
        <dbReference type="SMART" id="SM00385"/>
    </source>
</evidence>
<dbReference type="InterPro" id="IPR004367">
    <property type="entry name" value="Cyclin_C-dom"/>
</dbReference>
<dbReference type="AlphaFoldDB" id="A0A7S2K1W4"/>
<dbReference type="InterPro" id="IPR039361">
    <property type="entry name" value="Cyclin"/>
</dbReference>
<dbReference type="Gene3D" id="1.10.472.10">
    <property type="entry name" value="Cyclin-like"/>
    <property type="match status" value="2"/>
</dbReference>